<comment type="caution">
    <text evidence="10">The sequence shown here is derived from an EMBL/GenBank/DDBJ whole genome shotgun (WGS) entry which is preliminary data.</text>
</comment>
<name>A0A7V7TVM2_9HYPH</name>
<keyword evidence="7" id="KW-1278">Translocase</keyword>
<evidence type="ECO:0000259" key="9">
    <source>
        <dbReference type="Pfam" id="PF00005"/>
    </source>
</evidence>
<evidence type="ECO:0000256" key="7">
    <source>
        <dbReference type="ARBA" id="ARBA00022967"/>
    </source>
</evidence>
<keyword evidence="11" id="KW-1185">Reference proteome</keyword>
<evidence type="ECO:0000256" key="2">
    <source>
        <dbReference type="ARBA" id="ARBA00022448"/>
    </source>
</evidence>
<dbReference type="InterPro" id="IPR017871">
    <property type="entry name" value="ABC_transporter-like_CS"/>
</dbReference>
<dbReference type="Gene3D" id="3.40.50.300">
    <property type="entry name" value="P-loop containing nucleotide triphosphate hydrolases"/>
    <property type="match status" value="1"/>
</dbReference>
<dbReference type="InterPro" id="IPR027417">
    <property type="entry name" value="P-loop_NTPase"/>
</dbReference>
<evidence type="ECO:0000256" key="6">
    <source>
        <dbReference type="ARBA" id="ARBA00022840"/>
    </source>
</evidence>
<dbReference type="InterPro" id="IPR050107">
    <property type="entry name" value="ABC_carbohydrate_import_ATPase"/>
</dbReference>
<keyword evidence="8" id="KW-0472">Membrane</keyword>
<dbReference type="PROSITE" id="PS00211">
    <property type="entry name" value="ABC_TRANSPORTER_1"/>
    <property type="match status" value="1"/>
</dbReference>
<dbReference type="PANTHER" id="PTHR43790:SF3">
    <property type="entry name" value="D-ALLOSE IMPORT ATP-BINDING PROTEIN ALSA-RELATED"/>
    <property type="match status" value="1"/>
</dbReference>
<evidence type="ECO:0000256" key="5">
    <source>
        <dbReference type="ARBA" id="ARBA00022741"/>
    </source>
</evidence>
<organism evidence="10 11">
    <name type="scientific">Plantimonas leprariae</name>
    <dbReference type="NCBI Taxonomy" id="2615207"/>
    <lineage>
        <taxon>Bacteria</taxon>
        <taxon>Pseudomonadati</taxon>
        <taxon>Pseudomonadota</taxon>
        <taxon>Alphaproteobacteria</taxon>
        <taxon>Hyphomicrobiales</taxon>
        <taxon>Aurantimonadaceae</taxon>
        <taxon>Plantimonas</taxon>
    </lineage>
</organism>
<proteinExistence type="inferred from homology"/>
<protein>
    <submittedName>
        <fullName evidence="10">Sugar ABC transporter ATP-binding protein</fullName>
    </submittedName>
</protein>
<evidence type="ECO:0000256" key="4">
    <source>
        <dbReference type="ARBA" id="ARBA00022737"/>
    </source>
</evidence>
<sequence length="201" mass="21482">MPPAARIIAGVDALSSGEVSLDGRPLKLTQPQDAMNAGIVLVPEDRKAQGLLLKQTIENNIAVGNFDLIGRGSWIRPKDKRAFAEKAIASMGVKGRPEQLAGRLSGGNQQKVVIAKWLARDPKLFIMDEPTRGVDVGARAQIYEAIASLAKSGMAVIVVSSDLDEVIGLSHRVMVLSRGRNRGILARGDATHVAIMERATT</sequence>
<dbReference type="CDD" id="cd03215">
    <property type="entry name" value="ABC_Carb_Monos_II"/>
    <property type="match status" value="1"/>
</dbReference>
<evidence type="ECO:0000256" key="1">
    <source>
        <dbReference type="ARBA" id="ARBA00005417"/>
    </source>
</evidence>
<evidence type="ECO:0000256" key="3">
    <source>
        <dbReference type="ARBA" id="ARBA00022475"/>
    </source>
</evidence>
<dbReference type="InterPro" id="IPR003439">
    <property type="entry name" value="ABC_transporter-like_ATP-bd"/>
</dbReference>
<reference evidence="10 11" key="1">
    <citation type="submission" date="2019-09" db="EMBL/GenBank/DDBJ databases">
        <title>YIM 132180 draft genome.</title>
        <authorList>
            <person name="Zhang K."/>
        </authorList>
    </citation>
    <scope>NUCLEOTIDE SEQUENCE [LARGE SCALE GENOMIC DNA]</scope>
    <source>
        <strain evidence="10 11">YIM 132180</strain>
    </source>
</reference>
<keyword evidence="3" id="KW-1003">Cell membrane</keyword>
<dbReference type="SUPFAM" id="SSF52540">
    <property type="entry name" value="P-loop containing nucleoside triphosphate hydrolases"/>
    <property type="match status" value="1"/>
</dbReference>
<dbReference type="PANTHER" id="PTHR43790">
    <property type="entry name" value="CARBOHYDRATE TRANSPORT ATP-BINDING PROTEIN MG119-RELATED"/>
    <property type="match status" value="1"/>
</dbReference>
<keyword evidence="4" id="KW-0677">Repeat</keyword>
<evidence type="ECO:0000256" key="8">
    <source>
        <dbReference type="ARBA" id="ARBA00023136"/>
    </source>
</evidence>
<dbReference type="GO" id="GO:0005524">
    <property type="term" value="F:ATP binding"/>
    <property type="evidence" value="ECO:0007669"/>
    <property type="project" value="UniProtKB-KW"/>
</dbReference>
<evidence type="ECO:0000313" key="11">
    <source>
        <dbReference type="Proteomes" id="UP000432089"/>
    </source>
</evidence>
<dbReference type="EMBL" id="VZDO01000013">
    <property type="protein sequence ID" value="KAB0678467.1"/>
    <property type="molecule type" value="Genomic_DNA"/>
</dbReference>
<dbReference type="Proteomes" id="UP000432089">
    <property type="component" value="Unassembled WGS sequence"/>
</dbReference>
<dbReference type="GO" id="GO:0016887">
    <property type="term" value="F:ATP hydrolysis activity"/>
    <property type="evidence" value="ECO:0007669"/>
    <property type="project" value="InterPro"/>
</dbReference>
<keyword evidence="6 10" id="KW-0067">ATP-binding</keyword>
<evidence type="ECO:0000313" key="10">
    <source>
        <dbReference type="EMBL" id="KAB0678467.1"/>
    </source>
</evidence>
<gene>
    <name evidence="10" type="ORF">F6X38_15655</name>
</gene>
<dbReference type="AlphaFoldDB" id="A0A7V7TVM2"/>
<keyword evidence="2" id="KW-0813">Transport</keyword>
<dbReference type="Pfam" id="PF00005">
    <property type="entry name" value="ABC_tran"/>
    <property type="match status" value="1"/>
</dbReference>
<accession>A0A7V7TVM2</accession>
<feature type="domain" description="ABC transporter" evidence="9">
    <location>
        <begin position="6"/>
        <end position="131"/>
    </location>
</feature>
<comment type="similarity">
    <text evidence="1">Belongs to the ABC transporter superfamily.</text>
</comment>
<keyword evidence="5" id="KW-0547">Nucleotide-binding</keyword>